<accession>A0A4Y2JZX1</accession>
<dbReference type="EMBL" id="BGPR01004090">
    <property type="protein sequence ID" value="GBM95781.1"/>
    <property type="molecule type" value="Genomic_DNA"/>
</dbReference>
<gene>
    <name evidence="1" type="ORF">AVEN_5121_1</name>
</gene>
<evidence type="ECO:0000313" key="1">
    <source>
        <dbReference type="EMBL" id="GBM95781.1"/>
    </source>
</evidence>
<comment type="caution">
    <text evidence="1">The sequence shown here is derived from an EMBL/GenBank/DDBJ whole genome shotgun (WGS) entry which is preliminary data.</text>
</comment>
<reference evidence="1 2" key="1">
    <citation type="journal article" date="2019" name="Sci. Rep.">
        <title>Orb-weaving spider Araneus ventricosus genome elucidates the spidroin gene catalogue.</title>
        <authorList>
            <person name="Kono N."/>
            <person name="Nakamura H."/>
            <person name="Ohtoshi R."/>
            <person name="Moran D.A.P."/>
            <person name="Shinohara A."/>
            <person name="Yoshida Y."/>
            <person name="Fujiwara M."/>
            <person name="Mori M."/>
            <person name="Tomita M."/>
            <person name="Arakawa K."/>
        </authorList>
    </citation>
    <scope>NUCLEOTIDE SEQUENCE [LARGE SCALE GENOMIC DNA]</scope>
</reference>
<dbReference type="Proteomes" id="UP000499080">
    <property type="component" value="Unassembled WGS sequence"/>
</dbReference>
<protein>
    <submittedName>
        <fullName evidence="1">Uncharacterized protein</fullName>
    </submittedName>
</protein>
<keyword evidence="2" id="KW-1185">Reference proteome</keyword>
<sequence length="38" mass="4213">MIPEKSELHDGIRYLTIPEILKTIDRSIQTINGTGTAS</sequence>
<proteinExistence type="predicted"/>
<name>A0A4Y2JZX1_ARAVE</name>
<feature type="non-terminal residue" evidence="1">
    <location>
        <position position="38"/>
    </location>
</feature>
<organism evidence="1 2">
    <name type="scientific">Araneus ventricosus</name>
    <name type="common">Orbweaver spider</name>
    <name type="synonym">Epeira ventricosa</name>
    <dbReference type="NCBI Taxonomy" id="182803"/>
    <lineage>
        <taxon>Eukaryota</taxon>
        <taxon>Metazoa</taxon>
        <taxon>Ecdysozoa</taxon>
        <taxon>Arthropoda</taxon>
        <taxon>Chelicerata</taxon>
        <taxon>Arachnida</taxon>
        <taxon>Araneae</taxon>
        <taxon>Araneomorphae</taxon>
        <taxon>Entelegynae</taxon>
        <taxon>Araneoidea</taxon>
        <taxon>Araneidae</taxon>
        <taxon>Araneus</taxon>
    </lineage>
</organism>
<dbReference type="AlphaFoldDB" id="A0A4Y2JZX1"/>
<evidence type="ECO:0000313" key="2">
    <source>
        <dbReference type="Proteomes" id="UP000499080"/>
    </source>
</evidence>